<keyword evidence="3" id="KW-1185">Reference proteome</keyword>
<keyword evidence="1" id="KW-0732">Signal</keyword>
<gene>
    <name evidence="2" type="ORF">TCM_043990</name>
</gene>
<proteinExistence type="predicted"/>
<dbReference type="InParanoid" id="A0A061FPH6"/>
<organism evidence="2 3">
    <name type="scientific">Theobroma cacao</name>
    <name type="common">Cacao</name>
    <name type="synonym">Cocoa</name>
    <dbReference type="NCBI Taxonomy" id="3641"/>
    <lineage>
        <taxon>Eukaryota</taxon>
        <taxon>Viridiplantae</taxon>
        <taxon>Streptophyta</taxon>
        <taxon>Embryophyta</taxon>
        <taxon>Tracheophyta</taxon>
        <taxon>Spermatophyta</taxon>
        <taxon>Magnoliopsida</taxon>
        <taxon>eudicotyledons</taxon>
        <taxon>Gunneridae</taxon>
        <taxon>Pentapetalae</taxon>
        <taxon>rosids</taxon>
        <taxon>malvids</taxon>
        <taxon>Malvales</taxon>
        <taxon>Malvaceae</taxon>
        <taxon>Byttnerioideae</taxon>
        <taxon>Theobroma</taxon>
    </lineage>
</organism>
<dbReference type="Proteomes" id="UP000026915">
    <property type="component" value="Chromosome 10"/>
</dbReference>
<evidence type="ECO:0000256" key="1">
    <source>
        <dbReference type="SAM" id="SignalP"/>
    </source>
</evidence>
<dbReference type="Gramene" id="EOY19175">
    <property type="protein sequence ID" value="EOY19175"/>
    <property type="gene ID" value="TCM_043990"/>
</dbReference>
<protein>
    <submittedName>
        <fullName evidence="2">Uncharacterized protein</fullName>
    </submittedName>
</protein>
<dbReference type="HOGENOM" id="CLU_204181_0_0_1"/>
<name>A0A061FPH6_THECC</name>
<reference evidence="2 3" key="1">
    <citation type="journal article" date="2013" name="Genome Biol.">
        <title>The genome sequence of the most widely cultivated cacao type and its use to identify candidate genes regulating pod color.</title>
        <authorList>
            <person name="Motamayor J.C."/>
            <person name="Mockaitis K."/>
            <person name="Schmutz J."/>
            <person name="Haiminen N."/>
            <person name="Iii D.L."/>
            <person name="Cornejo O."/>
            <person name="Findley S.D."/>
            <person name="Zheng P."/>
            <person name="Utro F."/>
            <person name="Royaert S."/>
            <person name="Saski C."/>
            <person name="Jenkins J."/>
            <person name="Podicheti R."/>
            <person name="Zhao M."/>
            <person name="Scheffler B.E."/>
            <person name="Stack J.C."/>
            <person name="Feltus F.A."/>
            <person name="Mustiga G.M."/>
            <person name="Amores F."/>
            <person name="Phillips W."/>
            <person name="Marelli J.P."/>
            <person name="May G.D."/>
            <person name="Shapiro H."/>
            <person name="Ma J."/>
            <person name="Bustamante C.D."/>
            <person name="Schnell R.J."/>
            <person name="Main D."/>
            <person name="Gilbert D."/>
            <person name="Parida L."/>
            <person name="Kuhn D.N."/>
        </authorList>
    </citation>
    <scope>NUCLEOTIDE SEQUENCE [LARGE SCALE GENOMIC DNA]</scope>
    <source>
        <strain evidence="3">cv. Matina 1-6</strain>
    </source>
</reference>
<accession>A0A061FPH6</accession>
<dbReference type="EMBL" id="CM001888">
    <property type="protein sequence ID" value="EOY19175.1"/>
    <property type="molecule type" value="Genomic_DNA"/>
</dbReference>
<evidence type="ECO:0000313" key="3">
    <source>
        <dbReference type="Proteomes" id="UP000026915"/>
    </source>
</evidence>
<sequence length="69" mass="7789">MCAMWGLHMSWVRWWCGVTRSGSLRDAITYVATSLDVLSNILELITYLQKEDKGVSLIDSVIINSVSRV</sequence>
<feature type="chain" id="PRO_5001598203" evidence="1">
    <location>
        <begin position="22"/>
        <end position="69"/>
    </location>
</feature>
<dbReference type="AlphaFoldDB" id="A0A061FPH6"/>
<feature type="signal peptide" evidence="1">
    <location>
        <begin position="1"/>
        <end position="21"/>
    </location>
</feature>
<evidence type="ECO:0000313" key="2">
    <source>
        <dbReference type="EMBL" id="EOY19175.1"/>
    </source>
</evidence>